<dbReference type="InterPro" id="IPR036637">
    <property type="entry name" value="Phosphohistidine_dom_sf"/>
</dbReference>
<comment type="cofactor">
    <cofactor evidence="1">
        <name>Mg(2+)</name>
        <dbReference type="ChEBI" id="CHEBI:18420"/>
    </cofactor>
</comment>
<dbReference type="SUPFAM" id="SSF52009">
    <property type="entry name" value="Phosphohistidine domain"/>
    <property type="match status" value="1"/>
</dbReference>
<evidence type="ECO:0000256" key="7">
    <source>
        <dbReference type="ARBA" id="ARBA00018587"/>
    </source>
</evidence>
<dbReference type="Gene3D" id="3.40.1380.20">
    <property type="entry name" value="Pyruvate kinase, C-terminal domain"/>
    <property type="match status" value="1"/>
</dbReference>
<dbReference type="PANTHER" id="PTHR11817">
    <property type="entry name" value="PYRUVATE KINASE"/>
    <property type="match status" value="1"/>
</dbReference>
<evidence type="ECO:0000313" key="23">
    <source>
        <dbReference type="Proteomes" id="UP001171751"/>
    </source>
</evidence>
<comment type="catalytic activity">
    <reaction evidence="18">
        <text>pyruvate + ATP = phosphoenolpyruvate + ADP + H(+)</text>
        <dbReference type="Rhea" id="RHEA:18157"/>
        <dbReference type="ChEBI" id="CHEBI:15361"/>
        <dbReference type="ChEBI" id="CHEBI:15378"/>
        <dbReference type="ChEBI" id="CHEBI:30616"/>
        <dbReference type="ChEBI" id="CHEBI:58702"/>
        <dbReference type="ChEBI" id="CHEBI:456216"/>
        <dbReference type="EC" id="2.7.1.40"/>
    </reaction>
</comment>
<evidence type="ECO:0000256" key="15">
    <source>
        <dbReference type="ARBA" id="ARBA00023152"/>
    </source>
</evidence>
<reference evidence="22" key="1">
    <citation type="submission" date="2023-07" db="EMBL/GenBank/DDBJ databases">
        <title>Between Cages and Wild: Unraveling the Impact of Captivity on Animal Microbiomes and Antimicrobial Resistance.</title>
        <authorList>
            <person name="Schmartz G.P."/>
            <person name="Rehner J."/>
            <person name="Schuff M.J."/>
            <person name="Becker S.L."/>
            <person name="Kravczyk M."/>
            <person name="Gurevich A."/>
            <person name="Francke R."/>
            <person name="Mueller R."/>
            <person name="Keller V."/>
            <person name="Keller A."/>
        </authorList>
    </citation>
    <scope>NUCLEOTIDE SEQUENCE</scope>
    <source>
        <strain evidence="22">S39M_St_73</strain>
    </source>
</reference>
<dbReference type="InterPro" id="IPR008279">
    <property type="entry name" value="PEP-util_enz_mobile_dom"/>
</dbReference>
<protein>
    <recommendedName>
        <fullName evidence="7 17">Pyruvate kinase</fullName>
        <ecNumber evidence="6 17">2.7.1.40</ecNumber>
    </recommendedName>
</protein>
<keyword evidence="11 18" id="KW-0418">Kinase</keyword>
<dbReference type="GO" id="GO:0000287">
    <property type="term" value="F:magnesium ion binding"/>
    <property type="evidence" value="ECO:0007669"/>
    <property type="project" value="UniProtKB-UniRule"/>
</dbReference>
<dbReference type="InterPro" id="IPR036918">
    <property type="entry name" value="Pyrv_Knase_C_sf"/>
</dbReference>
<comment type="similarity">
    <text evidence="4">In the C-terminal section; belongs to the PEP-utilizing enzyme family.</text>
</comment>
<evidence type="ECO:0000256" key="4">
    <source>
        <dbReference type="ARBA" id="ARBA00006237"/>
    </source>
</evidence>
<dbReference type="SUPFAM" id="SSF50800">
    <property type="entry name" value="PK beta-barrel domain-like"/>
    <property type="match status" value="1"/>
</dbReference>
<evidence type="ECO:0000256" key="11">
    <source>
        <dbReference type="ARBA" id="ARBA00022777"/>
    </source>
</evidence>
<dbReference type="FunFam" id="2.40.33.10:FF:000001">
    <property type="entry name" value="Pyruvate kinase"/>
    <property type="match status" value="1"/>
</dbReference>
<evidence type="ECO:0000259" key="19">
    <source>
        <dbReference type="Pfam" id="PF00224"/>
    </source>
</evidence>
<dbReference type="InterPro" id="IPR040442">
    <property type="entry name" value="Pyrv_kinase-like_dom_sf"/>
</dbReference>
<dbReference type="PRINTS" id="PR01050">
    <property type="entry name" value="PYRUVTKNASE"/>
</dbReference>
<dbReference type="EC" id="2.7.1.40" evidence="6 17"/>
<feature type="domain" description="Pyruvate kinase C-terminal" evidence="21">
    <location>
        <begin position="354"/>
        <end position="466"/>
    </location>
</feature>
<dbReference type="GO" id="GO:0005524">
    <property type="term" value="F:ATP binding"/>
    <property type="evidence" value="ECO:0007669"/>
    <property type="project" value="UniProtKB-KW"/>
</dbReference>
<keyword evidence="14" id="KW-0630">Potassium</keyword>
<dbReference type="Pfam" id="PF02887">
    <property type="entry name" value="PK_C"/>
    <property type="match status" value="1"/>
</dbReference>
<dbReference type="Gene3D" id="2.40.33.10">
    <property type="entry name" value="PK beta-barrel domain-like"/>
    <property type="match status" value="1"/>
</dbReference>
<dbReference type="FunFam" id="3.20.20.60:FF:000025">
    <property type="entry name" value="Pyruvate kinase"/>
    <property type="match status" value="1"/>
</dbReference>
<dbReference type="Pfam" id="PF00224">
    <property type="entry name" value="PK"/>
    <property type="match status" value="1"/>
</dbReference>
<evidence type="ECO:0000256" key="9">
    <source>
        <dbReference type="ARBA" id="ARBA00022723"/>
    </source>
</evidence>
<dbReference type="InterPro" id="IPR015813">
    <property type="entry name" value="Pyrv/PenolPyrv_kinase-like_dom"/>
</dbReference>
<dbReference type="InterPro" id="IPR011037">
    <property type="entry name" value="Pyrv_Knase-like_insert_dom_sf"/>
</dbReference>
<dbReference type="SUPFAM" id="SSF51621">
    <property type="entry name" value="Phosphoenolpyruvate/pyruvate domain"/>
    <property type="match status" value="1"/>
</dbReference>
<feature type="domain" description="PEP-utilising enzyme mobile" evidence="20">
    <location>
        <begin position="503"/>
        <end position="572"/>
    </location>
</feature>
<evidence type="ECO:0000256" key="1">
    <source>
        <dbReference type="ARBA" id="ARBA00001946"/>
    </source>
</evidence>
<evidence type="ECO:0000313" key="22">
    <source>
        <dbReference type="EMBL" id="MDO5456872.1"/>
    </source>
</evidence>
<dbReference type="EMBL" id="JAUNQW010000002">
    <property type="protein sequence ID" value="MDO5456872.1"/>
    <property type="molecule type" value="Genomic_DNA"/>
</dbReference>
<evidence type="ECO:0000256" key="3">
    <source>
        <dbReference type="ARBA" id="ARBA00004997"/>
    </source>
</evidence>
<dbReference type="InterPro" id="IPR015806">
    <property type="entry name" value="Pyrv_Knase_insert_dom_sf"/>
</dbReference>
<evidence type="ECO:0000259" key="20">
    <source>
        <dbReference type="Pfam" id="PF00391"/>
    </source>
</evidence>
<dbReference type="Proteomes" id="UP001171751">
    <property type="component" value="Unassembled WGS sequence"/>
</dbReference>
<dbReference type="Pfam" id="PF00391">
    <property type="entry name" value="PEP-utilizers"/>
    <property type="match status" value="1"/>
</dbReference>
<evidence type="ECO:0000256" key="5">
    <source>
        <dbReference type="ARBA" id="ARBA00008663"/>
    </source>
</evidence>
<keyword evidence="23" id="KW-1185">Reference proteome</keyword>
<evidence type="ECO:0000256" key="8">
    <source>
        <dbReference type="ARBA" id="ARBA00022679"/>
    </source>
</evidence>
<keyword evidence="9" id="KW-0479">Metal-binding</keyword>
<evidence type="ECO:0000256" key="12">
    <source>
        <dbReference type="ARBA" id="ARBA00022840"/>
    </source>
</evidence>
<evidence type="ECO:0000256" key="17">
    <source>
        <dbReference type="NCBIfam" id="TIGR01064"/>
    </source>
</evidence>
<evidence type="ECO:0000256" key="10">
    <source>
        <dbReference type="ARBA" id="ARBA00022741"/>
    </source>
</evidence>
<gene>
    <name evidence="22" type="primary">pyk</name>
    <name evidence="22" type="ORF">Q4F26_00870</name>
</gene>
<keyword evidence="15 18" id="KW-0324">Glycolysis</keyword>
<dbReference type="SUPFAM" id="SSF52935">
    <property type="entry name" value="PK C-terminal domain-like"/>
    <property type="match status" value="1"/>
</dbReference>
<keyword evidence="16 22" id="KW-0670">Pyruvate</keyword>
<sequence>MRKTKIVCTIGPVSDDIETLCQLIDAGMNVARLNFSHGDHESHLKTIQNIRKAEEIKGQWVGIMLDTKGPEIRTHQMQDGEFTVKTGDKIAISMEEVVGGKGVISVTYPNLIHELQEGTRILIDDGLIELEVQDLDEEKGLIHTISLSQGIIYDKKGVNIPQMNIELPHLTEKDYEDIHFGLFNGINFIAPSFVRNAEGVLEIREILKHTNHEHVAIIPKIENQEGVNNIEEILSVSDGLMVARGDLGVEIPPERVPIIQKELILKSNQSGKPVITATQMLDSMQWNPRPTRAEANDVANAIYDGTDAVMLSGETASGKYPVEAVETMHRIARSTEDAITYSTNHSFNRQDMTEAIGQAVAHTAKNLDITTIVANTESGYTARMISKYRPKAQIVAITFSKESARNLSLLWGTQAIVADLPESTDDMFQAAERLVQEYGYADPGDMFITTAGVPIGVSGTTNLMRIQTINEQLLQGQGIGNQTITGIARIVSSAEEAQEKAMEGCILVLKSTNREYLPAMQKCSGIIAERGGLTGHTAIMALELGKPLIIGATDATKVLEDNQLITLDSRRGIVYAGKAKTI</sequence>
<accession>A0AA43RJX5</accession>
<organism evidence="22 23">
    <name type="scientific">Atopococcus tabaci</name>
    <dbReference type="NCBI Taxonomy" id="269774"/>
    <lineage>
        <taxon>Bacteria</taxon>
        <taxon>Bacillati</taxon>
        <taxon>Bacillota</taxon>
        <taxon>Bacilli</taxon>
        <taxon>Lactobacillales</taxon>
        <taxon>Carnobacteriaceae</taxon>
        <taxon>Atopococcus</taxon>
    </lineage>
</organism>
<dbReference type="InterPro" id="IPR015795">
    <property type="entry name" value="Pyrv_Knase_C"/>
</dbReference>
<dbReference type="AlphaFoldDB" id="A0AA43RJX5"/>
<evidence type="ECO:0000256" key="14">
    <source>
        <dbReference type="ARBA" id="ARBA00022958"/>
    </source>
</evidence>
<evidence type="ECO:0000256" key="16">
    <source>
        <dbReference type="ARBA" id="ARBA00023317"/>
    </source>
</evidence>
<dbReference type="NCBIfam" id="NF004978">
    <property type="entry name" value="PRK06354.1"/>
    <property type="match status" value="1"/>
</dbReference>
<evidence type="ECO:0000256" key="18">
    <source>
        <dbReference type="RuleBase" id="RU000504"/>
    </source>
</evidence>
<evidence type="ECO:0000256" key="2">
    <source>
        <dbReference type="ARBA" id="ARBA00001958"/>
    </source>
</evidence>
<dbReference type="Gene3D" id="3.50.30.10">
    <property type="entry name" value="Phosphohistidine domain"/>
    <property type="match status" value="1"/>
</dbReference>
<keyword evidence="10" id="KW-0547">Nucleotide-binding</keyword>
<keyword evidence="8 18" id="KW-0808">Transferase</keyword>
<feature type="domain" description="Pyruvate kinase barrel" evidence="19">
    <location>
        <begin position="1"/>
        <end position="325"/>
    </location>
</feature>
<dbReference type="Gene3D" id="3.20.20.60">
    <property type="entry name" value="Phosphoenolpyruvate-binding domains"/>
    <property type="match status" value="1"/>
</dbReference>
<dbReference type="InterPro" id="IPR015793">
    <property type="entry name" value="Pyrv_Knase_brl"/>
</dbReference>
<evidence type="ECO:0000259" key="21">
    <source>
        <dbReference type="Pfam" id="PF02887"/>
    </source>
</evidence>
<dbReference type="InterPro" id="IPR001697">
    <property type="entry name" value="Pyr_Knase"/>
</dbReference>
<comment type="caution">
    <text evidence="22">The sequence shown here is derived from an EMBL/GenBank/DDBJ whole genome shotgun (WGS) entry which is preliminary data.</text>
</comment>
<dbReference type="GO" id="GO:0004743">
    <property type="term" value="F:pyruvate kinase activity"/>
    <property type="evidence" value="ECO:0007669"/>
    <property type="project" value="UniProtKB-UniRule"/>
</dbReference>
<dbReference type="GO" id="GO:0016301">
    <property type="term" value="F:kinase activity"/>
    <property type="evidence" value="ECO:0007669"/>
    <property type="project" value="UniProtKB-KW"/>
</dbReference>
<comment type="pathway">
    <text evidence="3 18">Carbohydrate degradation; glycolysis; pyruvate from D-glyceraldehyde 3-phosphate: step 5/5.</text>
</comment>
<dbReference type="GO" id="GO:0030955">
    <property type="term" value="F:potassium ion binding"/>
    <property type="evidence" value="ECO:0007669"/>
    <property type="project" value="UniProtKB-UniRule"/>
</dbReference>
<evidence type="ECO:0000256" key="6">
    <source>
        <dbReference type="ARBA" id="ARBA00012142"/>
    </source>
</evidence>
<name>A0AA43RJX5_9LACT</name>
<evidence type="ECO:0000256" key="13">
    <source>
        <dbReference type="ARBA" id="ARBA00022842"/>
    </source>
</evidence>
<comment type="similarity">
    <text evidence="5 18">Belongs to the pyruvate kinase family.</text>
</comment>
<dbReference type="NCBIfam" id="NF004491">
    <property type="entry name" value="PRK05826.1"/>
    <property type="match status" value="1"/>
</dbReference>
<dbReference type="InterPro" id="IPR018209">
    <property type="entry name" value="Pyrv_Knase_AS"/>
</dbReference>
<keyword evidence="12" id="KW-0067">ATP-binding</keyword>
<proteinExistence type="inferred from homology"/>
<dbReference type="PROSITE" id="PS00110">
    <property type="entry name" value="PYRUVATE_KINASE"/>
    <property type="match status" value="1"/>
</dbReference>
<keyword evidence="13 18" id="KW-0460">Magnesium</keyword>
<comment type="cofactor">
    <cofactor evidence="2">
        <name>K(+)</name>
        <dbReference type="ChEBI" id="CHEBI:29103"/>
    </cofactor>
</comment>
<dbReference type="NCBIfam" id="TIGR01064">
    <property type="entry name" value="pyruv_kin"/>
    <property type="match status" value="1"/>
</dbReference>